<organism evidence="2 3">
    <name type="scientific">Fukomys damarensis</name>
    <name type="common">Damaraland mole rat</name>
    <name type="synonym">Cryptomys damarensis</name>
    <dbReference type="NCBI Taxonomy" id="885580"/>
    <lineage>
        <taxon>Eukaryota</taxon>
        <taxon>Metazoa</taxon>
        <taxon>Chordata</taxon>
        <taxon>Craniata</taxon>
        <taxon>Vertebrata</taxon>
        <taxon>Euteleostomi</taxon>
        <taxon>Mammalia</taxon>
        <taxon>Eutheria</taxon>
        <taxon>Euarchontoglires</taxon>
        <taxon>Glires</taxon>
        <taxon>Rodentia</taxon>
        <taxon>Hystricomorpha</taxon>
        <taxon>Bathyergidae</taxon>
        <taxon>Fukomys</taxon>
    </lineage>
</organism>
<keyword evidence="3" id="KW-1185">Reference proteome</keyword>
<dbReference type="Proteomes" id="UP000028990">
    <property type="component" value="Unassembled WGS sequence"/>
</dbReference>
<evidence type="ECO:0000313" key="3">
    <source>
        <dbReference type="Proteomes" id="UP000028990"/>
    </source>
</evidence>
<evidence type="ECO:0000313" key="2">
    <source>
        <dbReference type="EMBL" id="KFO23171.1"/>
    </source>
</evidence>
<protein>
    <submittedName>
        <fullName evidence="2">Uncharacterized protein</fullName>
    </submittedName>
</protein>
<feature type="region of interest" description="Disordered" evidence="1">
    <location>
        <begin position="1"/>
        <end position="35"/>
    </location>
</feature>
<accession>A0A091DK70</accession>
<proteinExistence type="predicted"/>
<reference evidence="2 3" key="1">
    <citation type="submission" date="2013-11" db="EMBL/GenBank/DDBJ databases">
        <title>The Damaraland mole rat (Fukomys damarensis) genome and evolution of African mole rats.</title>
        <authorList>
            <person name="Gladyshev V.N."/>
            <person name="Fang X."/>
        </authorList>
    </citation>
    <scope>NUCLEOTIDE SEQUENCE [LARGE SCALE GENOMIC DNA]</scope>
    <source>
        <tissue evidence="2">Liver</tissue>
    </source>
</reference>
<sequence>MSHYETRHCGDTPSATEDQCPADNGPLCSPSPEATASGRAAVCLGQAAQNGGSVGGEECRAVLGATYAVSVPTSPSNGMNTLCKA</sequence>
<name>A0A091DK70_FUKDA</name>
<evidence type="ECO:0000256" key="1">
    <source>
        <dbReference type="SAM" id="MobiDB-lite"/>
    </source>
</evidence>
<feature type="compositionally biased region" description="Basic and acidic residues" evidence="1">
    <location>
        <begin position="1"/>
        <end position="10"/>
    </location>
</feature>
<dbReference type="EMBL" id="KN123809">
    <property type="protein sequence ID" value="KFO23171.1"/>
    <property type="molecule type" value="Genomic_DNA"/>
</dbReference>
<dbReference type="AlphaFoldDB" id="A0A091DK70"/>
<gene>
    <name evidence="2" type="ORF">H920_15336</name>
</gene>